<gene>
    <name evidence="2" type="ORF">A1O7_06820</name>
</gene>
<dbReference type="OrthoDB" id="10544873at2759"/>
<dbReference type="HOGENOM" id="CLU_1981431_0_0_1"/>
<sequence>MSDRFRGYDDEYGYKSRDRVSGGNPEYYRKEKKYHDDDYHEDRERQRTRYNEGSETFERGSTKGIKKEYEQLWPKSGAPRSSRTTSEPSGPGSTTPRRAAIVKINNEETRLGTTATLTGIVVRIVL</sequence>
<proteinExistence type="predicted"/>
<evidence type="ECO:0000256" key="1">
    <source>
        <dbReference type="SAM" id="MobiDB-lite"/>
    </source>
</evidence>
<feature type="region of interest" description="Disordered" evidence="1">
    <location>
        <begin position="1"/>
        <end position="98"/>
    </location>
</feature>
<organism evidence="2 3">
    <name type="scientific">Cladophialophora yegresii CBS 114405</name>
    <dbReference type="NCBI Taxonomy" id="1182544"/>
    <lineage>
        <taxon>Eukaryota</taxon>
        <taxon>Fungi</taxon>
        <taxon>Dikarya</taxon>
        <taxon>Ascomycota</taxon>
        <taxon>Pezizomycotina</taxon>
        <taxon>Eurotiomycetes</taxon>
        <taxon>Chaetothyriomycetidae</taxon>
        <taxon>Chaetothyriales</taxon>
        <taxon>Herpotrichiellaceae</taxon>
        <taxon>Cladophialophora</taxon>
    </lineage>
</organism>
<name>W9VW76_9EURO</name>
<evidence type="ECO:0000313" key="3">
    <source>
        <dbReference type="Proteomes" id="UP000019473"/>
    </source>
</evidence>
<dbReference type="EMBL" id="AMGW01000005">
    <property type="protein sequence ID" value="EXJ56476.1"/>
    <property type="molecule type" value="Genomic_DNA"/>
</dbReference>
<protein>
    <submittedName>
        <fullName evidence="2">Uncharacterized protein</fullName>
    </submittedName>
</protein>
<dbReference type="AlphaFoldDB" id="W9VW76"/>
<dbReference type="GeneID" id="19181395"/>
<keyword evidence="3" id="KW-1185">Reference proteome</keyword>
<evidence type="ECO:0000313" key="2">
    <source>
        <dbReference type="EMBL" id="EXJ56476.1"/>
    </source>
</evidence>
<feature type="compositionally biased region" description="Basic and acidic residues" evidence="1">
    <location>
        <begin position="27"/>
        <end position="70"/>
    </location>
</feature>
<dbReference type="Proteomes" id="UP000019473">
    <property type="component" value="Unassembled WGS sequence"/>
</dbReference>
<reference evidence="2 3" key="1">
    <citation type="submission" date="2013-03" db="EMBL/GenBank/DDBJ databases">
        <title>The Genome Sequence of Cladophialophora yegresii CBS 114405.</title>
        <authorList>
            <consortium name="The Broad Institute Genomics Platform"/>
            <person name="Cuomo C."/>
            <person name="de Hoog S."/>
            <person name="Gorbushina A."/>
            <person name="Walker B."/>
            <person name="Young S.K."/>
            <person name="Zeng Q."/>
            <person name="Gargeya S."/>
            <person name="Fitzgerald M."/>
            <person name="Haas B."/>
            <person name="Abouelleil A."/>
            <person name="Allen A.W."/>
            <person name="Alvarado L."/>
            <person name="Arachchi H.M."/>
            <person name="Berlin A.M."/>
            <person name="Chapman S.B."/>
            <person name="Gainer-Dewar J."/>
            <person name="Goldberg J."/>
            <person name="Griggs A."/>
            <person name="Gujja S."/>
            <person name="Hansen M."/>
            <person name="Howarth C."/>
            <person name="Imamovic A."/>
            <person name="Ireland A."/>
            <person name="Larimer J."/>
            <person name="McCowan C."/>
            <person name="Murphy C."/>
            <person name="Pearson M."/>
            <person name="Poon T.W."/>
            <person name="Priest M."/>
            <person name="Roberts A."/>
            <person name="Saif S."/>
            <person name="Shea T."/>
            <person name="Sisk P."/>
            <person name="Sykes S."/>
            <person name="Wortman J."/>
            <person name="Nusbaum C."/>
            <person name="Birren B."/>
        </authorList>
    </citation>
    <scope>NUCLEOTIDE SEQUENCE [LARGE SCALE GENOMIC DNA]</scope>
    <source>
        <strain evidence="2 3">CBS 114405</strain>
    </source>
</reference>
<dbReference type="RefSeq" id="XP_007759010.1">
    <property type="nucleotide sequence ID" value="XM_007760820.1"/>
</dbReference>
<dbReference type="VEuPathDB" id="FungiDB:A1O7_06820"/>
<accession>W9VW76</accession>
<comment type="caution">
    <text evidence="2">The sequence shown here is derived from an EMBL/GenBank/DDBJ whole genome shotgun (WGS) entry which is preliminary data.</text>
</comment>
<feature type="compositionally biased region" description="Low complexity" evidence="1">
    <location>
        <begin position="79"/>
        <end position="97"/>
    </location>
</feature>
<feature type="compositionally biased region" description="Basic and acidic residues" evidence="1">
    <location>
        <begin position="1"/>
        <end position="20"/>
    </location>
</feature>